<sequence length="431" mass="47116">MKNSAVMRLKHFAPLCFCALVLVSACAEPILSKFEVQRPSRITVPRKVKKVFIRSDLVADTNDLLGIKSQVLQQLAAELNRLGRFKVSVVDTFNESQIDSEKDTVAIVQGEVTSGGEVDRGQFTDLATCTGGIGGRLSSAGAAAISDEAITLDNWRGYVCRRGAFASDVTELALSSAFAIAGLSEVVPPKNQVVRIYNYKNLSLFAQANFSFTTIGLSRETLAIRADSASFGRSITEKDSYRNIKESHLISLTLGSLISITRIPIFPIPIREVALAGRSNPKQTYYGQKSLPVPGINDLPAKEKRRVIEQLVNQTLMSFIRTISPYKVLVGAETASGGKAGAGNLLNAGKVKKARLIIEAIPEGERDPEDWYNLGLAYEASAVSREDYEDARRFYITALEKSPGIKLYAQGVGRTRRYLAETRTLAKQTQE</sequence>
<protein>
    <recommendedName>
        <fullName evidence="2">Tetratricopeptide repeat protein</fullName>
    </recommendedName>
</protein>
<dbReference type="EMBL" id="UINC01000209">
    <property type="protein sequence ID" value="SUZ51155.1"/>
    <property type="molecule type" value="Genomic_DNA"/>
</dbReference>
<gene>
    <name evidence="1" type="ORF">METZ01_LOCUS4009</name>
</gene>
<accession>A0A381N9G9</accession>
<dbReference type="AlphaFoldDB" id="A0A381N9G9"/>
<dbReference type="PROSITE" id="PS51257">
    <property type="entry name" value="PROKAR_LIPOPROTEIN"/>
    <property type="match status" value="1"/>
</dbReference>
<name>A0A381N9G9_9ZZZZ</name>
<organism evidence="1">
    <name type="scientific">marine metagenome</name>
    <dbReference type="NCBI Taxonomy" id="408172"/>
    <lineage>
        <taxon>unclassified sequences</taxon>
        <taxon>metagenomes</taxon>
        <taxon>ecological metagenomes</taxon>
    </lineage>
</organism>
<reference evidence="1" key="1">
    <citation type="submission" date="2018-05" db="EMBL/GenBank/DDBJ databases">
        <authorList>
            <person name="Lanie J.A."/>
            <person name="Ng W.-L."/>
            <person name="Kazmierczak K.M."/>
            <person name="Andrzejewski T.M."/>
            <person name="Davidsen T.M."/>
            <person name="Wayne K.J."/>
            <person name="Tettelin H."/>
            <person name="Glass J.I."/>
            <person name="Rusch D."/>
            <person name="Podicherti R."/>
            <person name="Tsui H.-C.T."/>
            <person name="Winkler M.E."/>
        </authorList>
    </citation>
    <scope>NUCLEOTIDE SEQUENCE</scope>
</reference>
<proteinExistence type="predicted"/>
<evidence type="ECO:0008006" key="2">
    <source>
        <dbReference type="Google" id="ProtNLM"/>
    </source>
</evidence>
<evidence type="ECO:0000313" key="1">
    <source>
        <dbReference type="EMBL" id="SUZ51155.1"/>
    </source>
</evidence>